<proteinExistence type="predicted"/>
<evidence type="ECO:0000256" key="1">
    <source>
        <dbReference type="SAM" id="MobiDB-lite"/>
    </source>
</evidence>
<dbReference type="FunFam" id="3.80.10.10:FF:000124">
    <property type="entry name" value="Coronatine-insensitive protein 1"/>
    <property type="match status" value="1"/>
</dbReference>
<dbReference type="CDD" id="cd22159">
    <property type="entry name" value="F-box_AtTIR1-like"/>
    <property type="match status" value="1"/>
</dbReference>
<dbReference type="InterPro" id="IPR032675">
    <property type="entry name" value="LRR_dom_sf"/>
</dbReference>
<comment type="caution">
    <text evidence="3">The sequence shown here is derived from an EMBL/GenBank/DDBJ whole genome shotgun (WGS) entry which is preliminary data.</text>
</comment>
<feature type="compositionally biased region" description="Polar residues" evidence="1">
    <location>
        <begin position="325"/>
        <end position="348"/>
    </location>
</feature>
<dbReference type="Proteomes" id="UP000327157">
    <property type="component" value="Chromosome 1"/>
</dbReference>
<dbReference type="EMBL" id="SMOL01000768">
    <property type="protein sequence ID" value="KAB2598339.1"/>
    <property type="molecule type" value="Genomic_DNA"/>
</dbReference>
<dbReference type="SUPFAM" id="SSF52047">
    <property type="entry name" value="RNI-like"/>
    <property type="match status" value="1"/>
</dbReference>
<dbReference type="PANTHER" id="PTHR36741">
    <property type="entry name" value="OS07G0100500 PROTEIN"/>
    <property type="match status" value="1"/>
</dbReference>
<keyword evidence="4" id="KW-1185">Reference proteome</keyword>
<reference evidence="3 4" key="1">
    <citation type="submission" date="2019-09" db="EMBL/GenBank/DDBJ databases">
        <authorList>
            <person name="Ou C."/>
        </authorList>
    </citation>
    <scope>NUCLEOTIDE SEQUENCE [LARGE SCALE GENOMIC DNA]</scope>
    <source>
        <strain evidence="3">S2</strain>
        <tissue evidence="3">Leaf</tissue>
    </source>
</reference>
<dbReference type="InterPro" id="IPR041567">
    <property type="entry name" value="COI1_F-box"/>
</dbReference>
<dbReference type="PANTHER" id="PTHR36741:SF1">
    <property type="entry name" value="OS07G0100500 PROTEIN"/>
    <property type="match status" value="1"/>
</dbReference>
<dbReference type="Gene3D" id="1.20.1280.50">
    <property type="match status" value="1"/>
</dbReference>
<reference evidence="4" key="2">
    <citation type="submission" date="2019-10" db="EMBL/GenBank/DDBJ databases">
        <title>A de novo genome assembly of a pear dwarfing rootstock.</title>
        <authorList>
            <person name="Wang F."/>
            <person name="Wang J."/>
            <person name="Li S."/>
            <person name="Zhang Y."/>
            <person name="Fang M."/>
            <person name="Ma L."/>
            <person name="Zhao Y."/>
            <person name="Jiang S."/>
        </authorList>
    </citation>
    <scope>NUCLEOTIDE SEQUENCE [LARGE SCALE GENOMIC DNA]</scope>
</reference>
<feature type="domain" description="COI1 F-box" evidence="2">
    <location>
        <begin position="749"/>
        <end position="789"/>
    </location>
</feature>
<reference evidence="3 4" key="3">
    <citation type="submission" date="2019-11" db="EMBL/GenBank/DDBJ databases">
        <title>A de novo genome assembly of a pear dwarfing rootstock.</title>
        <authorList>
            <person name="Wang F."/>
            <person name="Wang J."/>
            <person name="Li S."/>
            <person name="Zhang Y."/>
            <person name="Fang M."/>
            <person name="Ma L."/>
            <person name="Zhao Y."/>
            <person name="Jiang S."/>
        </authorList>
    </citation>
    <scope>NUCLEOTIDE SEQUENCE [LARGE SCALE GENOMIC DNA]</scope>
    <source>
        <strain evidence="3">S2</strain>
        <tissue evidence="3">Leaf</tissue>
    </source>
</reference>
<name>A0A5N5F5K5_9ROSA</name>
<dbReference type="Gene3D" id="3.80.10.10">
    <property type="entry name" value="Ribonuclease Inhibitor"/>
    <property type="match status" value="1"/>
</dbReference>
<evidence type="ECO:0000313" key="4">
    <source>
        <dbReference type="Proteomes" id="UP000327157"/>
    </source>
</evidence>
<feature type="region of interest" description="Disordered" evidence="1">
    <location>
        <begin position="1"/>
        <end position="53"/>
    </location>
</feature>
<sequence length="1287" mass="141957">MTNHGDRDIDTNNEINGGDSISDQSNGGEMEDLSSSNGVESNGAGPAARSETGLEERLTGILVDEGDGDLLLQQSNREDRVLQWLQALDMQVMGACRVDERLKPLLKMNASNDVAEDRLLAQLSQHFEPAEVGMLARCFCIPLVSIRVGKINKQGTLLCPTAARGNLNLTVLPTSNLRLSFVGDDGHIDRLCTLHNKSECSAVEVNEIPADNSGRSFLIKIPDDRIFYFWCSETSRLLGIELLLKMKDLLKRKPSIAELTGISESRLGCFATHLRAYLVGSTAGGSASSSAGSPSDTYATTEPSDTAQHGHFSSTSSKSLRSRHGVNQSMKANSSFQGSLSPRSSSFKDLPRTLSSLRNITREKLRKRGDIYLSAIDNPTVASPITIDSSCSNHAESDWCPEPIRSCSLSSSGFLESLGKTRNPASQVPYMVTPLLSPYYCWCPPGSSDLQYSPGLPELPRSSTESTLLPPLSSLLPPNMPSSMLTTKPPLHLADSPLLDFPAFLPDPLVRLPRPSSQQIPTFIPLMCDPIVHIPVIDICSSGQGYLVSAGPAISTAISPLHSKLVNIPETDSMLEKGARETLRRLLISGSTQNSSQLMDVLPAMITSAHENRNMLVTGSRGLYSGTRDVDVIANSIAAMGLVSLPGISNMASVLDNRSGRDNFNIQEEGTSGLEGSCSEDKGTACCSDFRIIKSLAVAATEAVISILNYSFSPEANFKSDFAPSMFFSESIFVRRRFLLAMEDRNVRCRISDVVMDVVMPYLHDPKDRDAVSLVCKRWYELDALTRKHVTIALCYTTTPDRLRQRFQHLESLKLKGKPRAAMDSDLELLAETRGRGLQVLKLDKCSGFSTDGLFHIGHSCRNLRTLFLEESSIKEKDGNWLHELAENNTVLETLNFYMTDLIKVKIEDLEHIAKNCRSLSSVKTSDCEILDLVGFFRNAAVLEEFCGGFFNEQSEKYSVVTLPQKLCRLGLTYMGKNEMPIVFPFATLLKKLDLLYALLDTEDHCTLIQRCPNLEILETRNVIGDIGLEVLARSCKRLRRLRIERGADEPDMEHEEGVVSQRGLMALAQGCLELEYMAVYVSDITNACLEYIGTYSKNLCDFRLVLLDREETITDLPLDNGVRALLRGCQKLRRFALYLRRGGLTDLGLSYIGQYSQNVRWMLLGYVGESDAGLLAFSKGCPSLQKLEMRGCCFSERALADAVMQLTSLRYLWVQGYRGSATGLDLLAMARPFWNIELIPPRRVDVPDQQGVEHPAHILAYYSLAGPRTDFPDSVIPVDPASLLSF</sequence>
<dbReference type="Pfam" id="PF18511">
    <property type="entry name" value="F-box_5"/>
    <property type="match status" value="1"/>
</dbReference>
<evidence type="ECO:0000259" key="2">
    <source>
        <dbReference type="Pfam" id="PF18511"/>
    </source>
</evidence>
<feature type="compositionally biased region" description="Polar residues" evidence="1">
    <location>
        <begin position="296"/>
        <end position="307"/>
    </location>
</feature>
<feature type="compositionally biased region" description="Polar residues" evidence="1">
    <location>
        <begin position="12"/>
        <end position="40"/>
    </location>
</feature>
<feature type="region of interest" description="Disordered" evidence="1">
    <location>
        <begin position="283"/>
        <end position="348"/>
    </location>
</feature>
<accession>A0A5N5F5K5</accession>
<dbReference type="OrthoDB" id="1921521at2759"/>
<feature type="compositionally biased region" description="Low complexity" evidence="1">
    <location>
        <begin position="283"/>
        <end position="295"/>
    </location>
</feature>
<organism evidence="3 4">
    <name type="scientific">Pyrus ussuriensis x Pyrus communis</name>
    <dbReference type="NCBI Taxonomy" id="2448454"/>
    <lineage>
        <taxon>Eukaryota</taxon>
        <taxon>Viridiplantae</taxon>
        <taxon>Streptophyta</taxon>
        <taxon>Embryophyta</taxon>
        <taxon>Tracheophyta</taxon>
        <taxon>Spermatophyta</taxon>
        <taxon>Magnoliopsida</taxon>
        <taxon>eudicotyledons</taxon>
        <taxon>Gunneridae</taxon>
        <taxon>Pentapetalae</taxon>
        <taxon>rosids</taxon>
        <taxon>fabids</taxon>
        <taxon>Rosales</taxon>
        <taxon>Rosaceae</taxon>
        <taxon>Amygdaloideae</taxon>
        <taxon>Maleae</taxon>
        <taxon>Pyrus</taxon>
    </lineage>
</organism>
<gene>
    <name evidence="3" type="ORF">D8674_001259</name>
</gene>
<feature type="compositionally biased region" description="Basic and acidic residues" evidence="1">
    <location>
        <begin position="1"/>
        <end position="10"/>
    </location>
</feature>
<evidence type="ECO:0000313" key="3">
    <source>
        <dbReference type="EMBL" id="KAB2598339.1"/>
    </source>
</evidence>
<protein>
    <recommendedName>
        <fullName evidence="2">COI1 F-box domain-containing protein</fullName>
    </recommendedName>
</protein>